<dbReference type="InterPro" id="IPR027304">
    <property type="entry name" value="Trigger_fact/SurA_dom_sf"/>
</dbReference>
<feature type="region of interest" description="Disordered" evidence="7">
    <location>
        <begin position="349"/>
        <end position="368"/>
    </location>
</feature>
<dbReference type="PROSITE" id="PS01096">
    <property type="entry name" value="PPIC_PPIASE_1"/>
    <property type="match status" value="1"/>
</dbReference>
<dbReference type="PANTHER" id="PTHR47245:SF1">
    <property type="entry name" value="FOLDASE PROTEIN PRSA"/>
    <property type="match status" value="1"/>
</dbReference>
<proteinExistence type="predicted"/>
<dbReference type="Proteomes" id="UP001139103">
    <property type="component" value="Unassembled WGS sequence"/>
</dbReference>
<dbReference type="InterPro" id="IPR023058">
    <property type="entry name" value="PPIase_PpiC_CS"/>
</dbReference>
<dbReference type="EC" id="5.2.1.8" evidence="2"/>
<dbReference type="InterPro" id="IPR000297">
    <property type="entry name" value="PPIase_PpiC"/>
</dbReference>
<dbReference type="Gene3D" id="3.10.50.40">
    <property type="match status" value="1"/>
</dbReference>
<organism evidence="9 10">
    <name type="scientific">Blastopirellula sediminis</name>
    <dbReference type="NCBI Taxonomy" id="2894196"/>
    <lineage>
        <taxon>Bacteria</taxon>
        <taxon>Pseudomonadati</taxon>
        <taxon>Planctomycetota</taxon>
        <taxon>Planctomycetia</taxon>
        <taxon>Pirellulales</taxon>
        <taxon>Pirellulaceae</taxon>
        <taxon>Blastopirellula</taxon>
    </lineage>
</organism>
<dbReference type="PANTHER" id="PTHR47245">
    <property type="entry name" value="PEPTIDYLPROLYL ISOMERASE"/>
    <property type="match status" value="1"/>
</dbReference>
<comment type="catalytic activity">
    <reaction evidence="1">
        <text>[protein]-peptidylproline (omega=180) = [protein]-peptidylproline (omega=0)</text>
        <dbReference type="Rhea" id="RHEA:16237"/>
        <dbReference type="Rhea" id="RHEA-COMP:10747"/>
        <dbReference type="Rhea" id="RHEA-COMP:10748"/>
        <dbReference type="ChEBI" id="CHEBI:83833"/>
        <dbReference type="ChEBI" id="CHEBI:83834"/>
        <dbReference type="EC" id="5.2.1.8"/>
    </reaction>
</comment>
<keyword evidence="5 6" id="KW-0413">Isomerase</keyword>
<dbReference type="SUPFAM" id="SSF54534">
    <property type="entry name" value="FKBP-like"/>
    <property type="match status" value="1"/>
</dbReference>
<keyword evidence="10" id="KW-1185">Reference proteome</keyword>
<name>A0A9X1MMZ9_9BACT</name>
<protein>
    <recommendedName>
        <fullName evidence="2">peptidylprolyl isomerase</fullName>
        <ecNumber evidence="2">5.2.1.8</ecNumber>
    </recommendedName>
</protein>
<keyword evidence="4 6" id="KW-0697">Rotamase</keyword>
<evidence type="ECO:0000313" key="9">
    <source>
        <dbReference type="EMBL" id="MCC9629766.1"/>
    </source>
</evidence>
<reference evidence="9" key="1">
    <citation type="submission" date="2021-11" db="EMBL/GenBank/DDBJ databases">
        <title>Genome sequence.</title>
        <authorList>
            <person name="Sun Q."/>
        </authorList>
    </citation>
    <scope>NUCLEOTIDE SEQUENCE</scope>
    <source>
        <strain evidence="9">JC732</strain>
    </source>
</reference>
<evidence type="ECO:0000256" key="6">
    <source>
        <dbReference type="PROSITE-ProRule" id="PRU00278"/>
    </source>
</evidence>
<keyword evidence="3" id="KW-0732">Signal</keyword>
<dbReference type="RefSeq" id="WP_230220330.1">
    <property type="nucleotide sequence ID" value="NZ_JAJKFT010000010.1"/>
</dbReference>
<dbReference type="InterPro" id="IPR046357">
    <property type="entry name" value="PPIase_dom_sf"/>
</dbReference>
<evidence type="ECO:0000313" key="10">
    <source>
        <dbReference type="Proteomes" id="UP001139103"/>
    </source>
</evidence>
<feature type="domain" description="PpiC" evidence="8">
    <location>
        <begin position="192"/>
        <end position="295"/>
    </location>
</feature>
<dbReference type="Gene3D" id="1.10.4030.10">
    <property type="entry name" value="Porin chaperone SurA, peptide-binding domain"/>
    <property type="match status" value="1"/>
</dbReference>
<dbReference type="SUPFAM" id="SSF109998">
    <property type="entry name" value="Triger factor/SurA peptide-binding domain-like"/>
    <property type="match status" value="1"/>
</dbReference>
<dbReference type="PROSITE" id="PS50198">
    <property type="entry name" value="PPIC_PPIASE_2"/>
    <property type="match status" value="1"/>
</dbReference>
<dbReference type="EMBL" id="JAJKFT010000010">
    <property type="protein sequence ID" value="MCC9629766.1"/>
    <property type="molecule type" value="Genomic_DNA"/>
</dbReference>
<dbReference type="Pfam" id="PF00639">
    <property type="entry name" value="Rotamase"/>
    <property type="match status" value="1"/>
</dbReference>
<comment type="caution">
    <text evidence="9">The sequence shown here is derived from an EMBL/GenBank/DDBJ whole genome shotgun (WGS) entry which is preliminary data.</text>
</comment>
<dbReference type="InterPro" id="IPR050245">
    <property type="entry name" value="PrsA_foldase"/>
</dbReference>
<dbReference type="GO" id="GO:0003755">
    <property type="term" value="F:peptidyl-prolyl cis-trans isomerase activity"/>
    <property type="evidence" value="ECO:0007669"/>
    <property type="project" value="UniProtKB-KW"/>
</dbReference>
<sequence length="368" mass="41879">MTFQIWPGHLVQLAVVFGLLFLPDTLGRSGHSESGADEETGYMDPRFESMDRPAGVEIEAFVNNAPIYDVDVERAAAKAFGSAGSSDHDLPFGLKSSVLNRLIDRELALQYIESTDFRPSSSEISREVSRIKKELEARGKSLDAFLTDNHTDMRMLRRKIAWSIAWPRYADACLTDDNLQRYFDQHRRDFDGTQRKLSQILLATNENEPSQMIERQRDIGARLRVQIKRGEIEFAEAARRYSNAPSSEQGGIVGWIGRHDQLPEEIHNAAFDAPIGEVAGPIQTSFGIHLICVTEEKAGAIPWDQVKQEVRVAAERYLFTYTADRGRSQAEVKYRNSYEYPEEYRDYMSPYPEPRRMSAPTSMKREGM</sequence>
<evidence type="ECO:0000259" key="8">
    <source>
        <dbReference type="PROSITE" id="PS50198"/>
    </source>
</evidence>
<evidence type="ECO:0000256" key="1">
    <source>
        <dbReference type="ARBA" id="ARBA00000971"/>
    </source>
</evidence>
<evidence type="ECO:0000256" key="4">
    <source>
        <dbReference type="ARBA" id="ARBA00023110"/>
    </source>
</evidence>
<evidence type="ECO:0000256" key="3">
    <source>
        <dbReference type="ARBA" id="ARBA00022729"/>
    </source>
</evidence>
<evidence type="ECO:0000256" key="5">
    <source>
        <dbReference type="ARBA" id="ARBA00023235"/>
    </source>
</evidence>
<dbReference type="AlphaFoldDB" id="A0A9X1MMZ9"/>
<evidence type="ECO:0000256" key="7">
    <source>
        <dbReference type="SAM" id="MobiDB-lite"/>
    </source>
</evidence>
<evidence type="ECO:0000256" key="2">
    <source>
        <dbReference type="ARBA" id="ARBA00013194"/>
    </source>
</evidence>
<accession>A0A9X1MMZ9</accession>
<gene>
    <name evidence="9" type="ORF">LOC68_15355</name>
</gene>